<dbReference type="OrthoDB" id="1262810at2759"/>
<dbReference type="SUPFAM" id="SSF55874">
    <property type="entry name" value="ATPase domain of HSP90 chaperone/DNA topoisomerase II/histidine kinase"/>
    <property type="match status" value="1"/>
</dbReference>
<organism evidence="2 3">
    <name type="scientific">Dentiscutata erythropus</name>
    <dbReference type="NCBI Taxonomy" id="1348616"/>
    <lineage>
        <taxon>Eukaryota</taxon>
        <taxon>Fungi</taxon>
        <taxon>Fungi incertae sedis</taxon>
        <taxon>Mucoromycota</taxon>
        <taxon>Glomeromycotina</taxon>
        <taxon>Glomeromycetes</taxon>
        <taxon>Diversisporales</taxon>
        <taxon>Gigasporaceae</taxon>
        <taxon>Dentiscutata</taxon>
    </lineage>
</organism>
<dbReference type="InterPro" id="IPR011333">
    <property type="entry name" value="SKP1/BTB/POZ_sf"/>
</dbReference>
<dbReference type="SMART" id="SM00225">
    <property type="entry name" value="BTB"/>
    <property type="match status" value="1"/>
</dbReference>
<reference evidence="2" key="1">
    <citation type="submission" date="2021-06" db="EMBL/GenBank/DDBJ databases">
        <authorList>
            <person name="Kallberg Y."/>
            <person name="Tangrot J."/>
            <person name="Rosling A."/>
        </authorList>
    </citation>
    <scope>NUCLEOTIDE SEQUENCE</scope>
    <source>
        <strain evidence="2">MA453B</strain>
    </source>
</reference>
<sequence>MSDERNLFLQSEHAKQYGQDSKLINLIKNIIKDYPHESVFREFLQNADDAGARTFRIIVDERSTNQHESLISKGMKDWQGPAIWIYNDAMFNEHDFNALLNIHEGGKRADPTKIGKFGIGFNSCFHFTDVPSFVSGKYIQFLDPHEKFLGKQRGLQINFFKNEKFRQLFKDQLAPYIGVEGCSFDKKFEGTLFRLPLRIRPSEICDEIFNTTKILNFLEKLKSTAISELLFFRNIESFEVMHITAKSSPHQVALKWKVNLTDITRDIQIKRRYTDEKFTSFRLNVEFHDGIKSISNLWQVCIGGQKTVEPEELAKFAERHRMLPRGGVAALLPLHNKSNEFEKNRDEGRLYCYLPLPQLTYLPVHLNGNWALSSDRSTVLLNNDSLADMDKSKLAWNRHLLLKILPQLYVKLLEEIVNFANKSDIIAYKQIVEYFWPLPRNKEKNNSYVTEFGREVLGKLPTDKPLFWSTTEDGSYVSLREGFFENDKFIIEILAKYSKVKSVQLPLDMLNELKSAGVELSPVPAGMVRQNLRGINNLSSKYKYDQLIKLLVFILEDEDYEDLDDIYLIPLYNNQWGKFDIQFRQKYYLATREQQNLVPHINSSNFVNDKYCEHPKLKVAFEKDKFHEKTNIKKFNATSLAYLLEYELVPEQKITNWDPESTEIPNKKWLNEIWKIILESNTSLELFSKYPLLEVVRPKSELIRLDSKNPLLELPQSDMSHFEKLVNILQNLGIRFTDRSWDAKLGDYILKWTPETVLKSLGDALQRNIRPFTKLAKDEIKAIRHFIIENWNDFSLNYGTKVKPEFRNVLFKLPVWPTAANGVKFKSPSDGLLPPKKIEILSPKSKCYSDKLFLNVKNDEYQKILEALNTPYVDLVSYLKSHYAFPKEYDENYFDFIKSILTSSNFNEVEKVIESKAVIPNRSNKKLKTARDLYDHKTYLFRITFEGTDRFLHDEFQNNTTYLNIIKRMGFKYQVTRQTFIECARAIQKQSQEIRYHNSNDLIYRATTVVHYLYDNIDDLNYSDAEYEDLARISFIPAELSIETPYSEKAVKPNEFECLNLLCLPKYKNIAFTQVALFHSAVIPKPSSPILTKLRKFGKPNANQILDHLRVVAFKLSKSTQWKNEDYLFKKMLDEIYNALNEECEDEDSVLDVQSFIKGEKIFLNIYPNEDAFEESNWKAADELIVGVSLSEEGFVKPSLAKYKKLLEVAGSGTLKSGEDLDDDSSQDDQDEKVNKQGEILLKALQQSLKAGLSEPLNDVIFIVKDQKIAANRLVLASAADHFKHSFSIKYRDDWSQEQENERQFKILMDLLEASDYYNLVNLKNEAEKKLFEYVKLCNVDEVLDHASNYNADLLIKYCNKFIENNQSFF</sequence>
<comment type="caution">
    <text evidence="2">The sequence shown here is derived from an EMBL/GenBank/DDBJ whole genome shotgun (WGS) entry which is preliminary data.</text>
</comment>
<dbReference type="Pfam" id="PF25794">
    <property type="entry name" value="SACS"/>
    <property type="match status" value="1"/>
</dbReference>
<dbReference type="GO" id="GO:0030544">
    <property type="term" value="F:Hsp70 protein binding"/>
    <property type="evidence" value="ECO:0007669"/>
    <property type="project" value="TreeGrafter"/>
</dbReference>
<dbReference type="InterPro" id="IPR000210">
    <property type="entry name" value="BTB/POZ_dom"/>
</dbReference>
<dbReference type="Gene3D" id="3.30.565.10">
    <property type="entry name" value="Histidine kinase-like ATPase, C-terminal domain"/>
    <property type="match status" value="1"/>
</dbReference>
<dbReference type="InterPro" id="IPR036890">
    <property type="entry name" value="HATPase_C_sf"/>
</dbReference>
<name>A0A9N8VB07_9GLOM</name>
<dbReference type="SUPFAM" id="SSF54695">
    <property type="entry name" value="POZ domain"/>
    <property type="match status" value="1"/>
</dbReference>
<gene>
    <name evidence="2" type="ORF">DERYTH_LOCUS57</name>
</gene>
<evidence type="ECO:0000313" key="2">
    <source>
        <dbReference type="EMBL" id="CAG8443855.1"/>
    </source>
</evidence>
<evidence type="ECO:0000259" key="1">
    <source>
        <dbReference type="PROSITE" id="PS50097"/>
    </source>
</evidence>
<accession>A0A9N8VB07</accession>
<dbReference type="NCBIfam" id="NF047352">
    <property type="entry name" value="P_loop_sacsin"/>
    <property type="match status" value="1"/>
</dbReference>
<dbReference type="EMBL" id="CAJVPY010000010">
    <property type="protein sequence ID" value="CAG8443855.1"/>
    <property type="molecule type" value="Genomic_DNA"/>
</dbReference>
<feature type="domain" description="BTB" evidence="1">
    <location>
        <begin position="1258"/>
        <end position="1333"/>
    </location>
</feature>
<proteinExistence type="predicted"/>
<dbReference type="Gene3D" id="3.30.710.10">
    <property type="entry name" value="Potassium Channel Kv1.1, Chain A"/>
    <property type="match status" value="1"/>
</dbReference>
<dbReference type="Proteomes" id="UP000789405">
    <property type="component" value="Unassembled WGS sequence"/>
</dbReference>
<dbReference type="InterPro" id="IPR058210">
    <property type="entry name" value="SACS/Nov_dom"/>
</dbReference>
<dbReference type="PROSITE" id="PS50097">
    <property type="entry name" value="BTB"/>
    <property type="match status" value="1"/>
</dbReference>
<keyword evidence="3" id="KW-1185">Reference proteome</keyword>
<dbReference type="PANTHER" id="PTHR15600">
    <property type="entry name" value="SACSIN"/>
    <property type="match status" value="1"/>
</dbReference>
<evidence type="ECO:0000313" key="3">
    <source>
        <dbReference type="Proteomes" id="UP000789405"/>
    </source>
</evidence>
<protein>
    <submittedName>
        <fullName evidence="2">23311_t:CDS:1</fullName>
    </submittedName>
</protein>
<dbReference type="PANTHER" id="PTHR15600:SF42">
    <property type="entry name" value="SACSIN"/>
    <property type="match status" value="1"/>
</dbReference>
<dbReference type="Pfam" id="PF00651">
    <property type="entry name" value="BTB"/>
    <property type="match status" value="1"/>
</dbReference>
<dbReference type="InterPro" id="IPR052972">
    <property type="entry name" value="Sacsin_chaperone_reg"/>
</dbReference>